<keyword evidence="4" id="KW-0255">Endonuclease</keyword>
<dbReference type="GO" id="GO:0004519">
    <property type="term" value="F:endonuclease activity"/>
    <property type="evidence" value="ECO:0007669"/>
    <property type="project" value="UniProtKB-KW"/>
</dbReference>
<dbReference type="Pfam" id="PF13930">
    <property type="entry name" value="Endonuclea_NS_2"/>
    <property type="match status" value="1"/>
</dbReference>
<evidence type="ECO:0000313" key="4">
    <source>
        <dbReference type="EMBL" id="MCK2219415.1"/>
    </source>
</evidence>
<name>A0ABT0G4C5_9ACTN</name>
<evidence type="ECO:0000256" key="2">
    <source>
        <dbReference type="SAM" id="SignalP"/>
    </source>
</evidence>
<accession>A0ABT0G4C5</accession>
<dbReference type="Gene3D" id="3.40.570.10">
    <property type="entry name" value="Extracellular Endonuclease, subunit A"/>
    <property type="match status" value="1"/>
</dbReference>
<feature type="signal peptide" evidence="2">
    <location>
        <begin position="1"/>
        <end position="27"/>
    </location>
</feature>
<keyword evidence="4" id="KW-0378">Hydrolase</keyword>
<feature type="chain" id="PRO_5046662511" evidence="2">
    <location>
        <begin position="28"/>
        <end position="234"/>
    </location>
</feature>
<proteinExistence type="predicted"/>
<keyword evidence="2" id="KW-0732">Signal</keyword>
<gene>
    <name evidence="4" type="ORF">MF672_037300</name>
</gene>
<feature type="domain" description="Type VII secretion system protein EssD-like" evidence="3">
    <location>
        <begin position="70"/>
        <end position="181"/>
    </location>
</feature>
<keyword evidence="4" id="KW-0540">Nuclease</keyword>
<organism evidence="4 5">
    <name type="scientific">Actinomadura luzonensis</name>
    <dbReference type="NCBI Taxonomy" id="2805427"/>
    <lineage>
        <taxon>Bacteria</taxon>
        <taxon>Bacillati</taxon>
        <taxon>Actinomycetota</taxon>
        <taxon>Actinomycetes</taxon>
        <taxon>Streptosporangiales</taxon>
        <taxon>Thermomonosporaceae</taxon>
        <taxon>Actinomadura</taxon>
    </lineage>
</organism>
<reference evidence="4 5" key="1">
    <citation type="submission" date="2022-04" db="EMBL/GenBank/DDBJ databases">
        <title>Genome draft of Actinomadura sp. ATCC 31491.</title>
        <authorList>
            <person name="Shi X."/>
            <person name="Du Y."/>
        </authorList>
    </citation>
    <scope>NUCLEOTIDE SEQUENCE [LARGE SCALE GENOMIC DNA]</scope>
    <source>
        <strain evidence="4 5">ATCC 31491</strain>
    </source>
</reference>
<dbReference type="Proteomes" id="UP001317259">
    <property type="component" value="Unassembled WGS sequence"/>
</dbReference>
<feature type="region of interest" description="Disordered" evidence="1">
    <location>
        <begin position="33"/>
        <end position="79"/>
    </location>
</feature>
<sequence>MPGARFSPALKRSAAAGALLAAAAASAVLTTTTHEHHTGGGTGNSTADSTADSAPCERYLQPGHTYRAGPGTFTTDGQGRPQEAVAKTLTQAKGERTGCESTVGNWAGSGDWNGGHLIAASFGGVSRRYNLVPMRGRQINQGLMKRVEDGARACLDGRGAVTGYRVRLHYPDARNIVPDGIAMSLTPSVSGRSRQLGFTLPNKTLPASEVKAKEAEIDKEFEAAGCRKVSSARR</sequence>
<dbReference type="InterPro" id="IPR044927">
    <property type="entry name" value="Endonuclea_NS_2"/>
</dbReference>
<evidence type="ECO:0000313" key="5">
    <source>
        <dbReference type="Proteomes" id="UP001317259"/>
    </source>
</evidence>
<dbReference type="EMBL" id="JAKRKC020000002">
    <property type="protein sequence ID" value="MCK2219415.1"/>
    <property type="molecule type" value="Genomic_DNA"/>
</dbReference>
<comment type="caution">
    <text evidence="4">The sequence shown here is derived from an EMBL/GenBank/DDBJ whole genome shotgun (WGS) entry which is preliminary data.</text>
</comment>
<evidence type="ECO:0000256" key="1">
    <source>
        <dbReference type="SAM" id="MobiDB-lite"/>
    </source>
</evidence>
<keyword evidence="5" id="KW-1185">Reference proteome</keyword>
<evidence type="ECO:0000259" key="3">
    <source>
        <dbReference type="Pfam" id="PF13930"/>
    </source>
</evidence>
<dbReference type="InterPro" id="IPR044929">
    <property type="entry name" value="DNA/RNA_non-sp_Endonuclease_sf"/>
</dbReference>
<dbReference type="RefSeq" id="WP_242383715.1">
    <property type="nucleotide sequence ID" value="NZ_JAKRKC020000002.1"/>
</dbReference>
<protein>
    <submittedName>
        <fullName evidence="4">DNA/RNA non-specific endonuclease</fullName>
    </submittedName>
</protein>